<proteinExistence type="predicted"/>
<organism evidence="2 3">
    <name type="scientific">Candidatus Woesebacteria bacterium RIFCSPLOWO2_01_FULL_39_25</name>
    <dbReference type="NCBI Taxonomy" id="1802521"/>
    <lineage>
        <taxon>Bacteria</taxon>
        <taxon>Candidatus Woeseibacteriota</taxon>
    </lineage>
</organism>
<evidence type="ECO:0000313" key="3">
    <source>
        <dbReference type="Proteomes" id="UP000176725"/>
    </source>
</evidence>
<dbReference type="Gene3D" id="3.40.50.2000">
    <property type="entry name" value="Glycogen Phosphorylase B"/>
    <property type="match status" value="2"/>
</dbReference>
<dbReference type="PANTHER" id="PTHR45947:SF3">
    <property type="entry name" value="SULFOQUINOVOSYL TRANSFERASE SQD2"/>
    <property type="match status" value="1"/>
</dbReference>
<dbReference type="InterPro" id="IPR001296">
    <property type="entry name" value="Glyco_trans_1"/>
</dbReference>
<feature type="domain" description="Glycosyl transferase family 1" evidence="1">
    <location>
        <begin position="229"/>
        <end position="373"/>
    </location>
</feature>
<sequence>MKTAIVYDRVNKWGGAERVLLALHELFPEAPLYTSVYDKKKAPWAKVFPKVKTTFLQNLPILNNYHELLGWLTPIAYETFNFDKYDLVISVTSEAAKGIITKPKTLHLCYCLTPTRYLWSGYEEYLNNPPKNLSWIPLYKILSQPFLKYTKKWDMVAAQRPDVMIAISTEVKKRIKKYYKRESELVYPPIEPPKFRKKNQKHKKPDNAGCSISEIDYVQTSGSKNLIKTDYYLVVSRLVPYKRVDLAIESFNKLGLPLVIIGTGSEEKGLKRVAKENIHFEGFVKEEDLANYYLNAKALIYPQEEDFGITAVESQAAGTPVIAYKKGGALDTVIDSKTGIFFEEQRKESLIEAIQRFESLDFSKEDLVKNAKKFSKDRFKKEFGRLVDELLLAK</sequence>
<evidence type="ECO:0000313" key="2">
    <source>
        <dbReference type="EMBL" id="OGM64942.1"/>
    </source>
</evidence>
<gene>
    <name evidence="2" type="ORF">A2893_04790</name>
</gene>
<dbReference type="SUPFAM" id="SSF53756">
    <property type="entry name" value="UDP-Glycosyltransferase/glycogen phosphorylase"/>
    <property type="match status" value="1"/>
</dbReference>
<dbReference type="GO" id="GO:0016757">
    <property type="term" value="F:glycosyltransferase activity"/>
    <property type="evidence" value="ECO:0007669"/>
    <property type="project" value="InterPro"/>
</dbReference>
<comment type="caution">
    <text evidence="2">The sequence shown here is derived from an EMBL/GenBank/DDBJ whole genome shotgun (WGS) entry which is preliminary data.</text>
</comment>
<name>A0A1F8BLP2_9BACT</name>
<dbReference type="Pfam" id="PF00534">
    <property type="entry name" value="Glycos_transf_1"/>
    <property type="match status" value="1"/>
</dbReference>
<evidence type="ECO:0000259" key="1">
    <source>
        <dbReference type="Pfam" id="PF00534"/>
    </source>
</evidence>
<dbReference type="Proteomes" id="UP000176725">
    <property type="component" value="Unassembled WGS sequence"/>
</dbReference>
<dbReference type="PANTHER" id="PTHR45947">
    <property type="entry name" value="SULFOQUINOVOSYL TRANSFERASE SQD2"/>
    <property type="match status" value="1"/>
</dbReference>
<dbReference type="AlphaFoldDB" id="A0A1F8BLP2"/>
<protein>
    <recommendedName>
        <fullName evidence="1">Glycosyl transferase family 1 domain-containing protein</fullName>
    </recommendedName>
</protein>
<dbReference type="InterPro" id="IPR050194">
    <property type="entry name" value="Glycosyltransferase_grp1"/>
</dbReference>
<dbReference type="STRING" id="1802521.A2893_04790"/>
<reference evidence="2 3" key="1">
    <citation type="journal article" date="2016" name="Nat. Commun.">
        <title>Thousands of microbial genomes shed light on interconnected biogeochemical processes in an aquifer system.</title>
        <authorList>
            <person name="Anantharaman K."/>
            <person name="Brown C.T."/>
            <person name="Hug L.A."/>
            <person name="Sharon I."/>
            <person name="Castelle C.J."/>
            <person name="Probst A.J."/>
            <person name="Thomas B.C."/>
            <person name="Singh A."/>
            <person name="Wilkins M.J."/>
            <person name="Karaoz U."/>
            <person name="Brodie E.L."/>
            <person name="Williams K.H."/>
            <person name="Hubbard S.S."/>
            <person name="Banfield J.F."/>
        </authorList>
    </citation>
    <scope>NUCLEOTIDE SEQUENCE [LARGE SCALE GENOMIC DNA]</scope>
</reference>
<accession>A0A1F8BLP2</accession>
<dbReference type="EMBL" id="MGHH01000007">
    <property type="protein sequence ID" value="OGM64942.1"/>
    <property type="molecule type" value="Genomic_DNA"/>
</dbReference>